<feature type="transmembrane region" description="Helical" evidence="2">
    <location>
        <begin position="12"/>
        <end position="28"/>
    </location>
</feature>
<feature type="transmembrane region" description="Helical" evidence="2">
    <location>
        <begin position="282"/>
        <end position="302"/>
    </location>
</feature>
<evidence type="ECO:0008006" key="5">
    <source>
        <dbReference type="Google" id="ProtNLM"/>
    </source>
</evidence>
<dbReference type="Proteomes" id="UP001497525">
    <property type="component" value="Unassembled WGS sequence"/>
</dbReference>
<keyword evidence="2" id="KW-0472">Membrane</keyword>
<evidence type="ECO:0000313" key="4">
    <source>
        <dbReference type="Proteomes" id="UP001497525"/>
    </source>
</evidence>
<protein>
    <recommendedName>
        <fullName evidence="5">Gustatory receptor</fullName>
    </recommendedName>
</protein>
<keyword evidence="2" id="KW-1133">Transmembrane helix</keyword>
<proteinExistence type="predicted"/>
<feature type="compositionally biased region" description="Polar residues" evidence="1">
    <location>
        <begin position="324"/>
        <end position="333"/>
    </location>
</feature>
<gene>
    <name evidence="3" type="ORF">CDAUBV1_LOCUS4406</name>
</gene>
<keyword evidence="2" id="KW-0812">Transmembrane</keyword>
<feature type="region of interest" description="Disordered" evidence="1">
    <location>
        <begin position="312"/>
        <end position="342"/>
    </location>
</feature>
<accession>A0AAV2T600</accession>
<feature type="transmembrane region" description="Helical" evidence="2">
    <location>
        <begin position="188"/>
        <end position="210"/>
    </location>
</feature>
<sequence length="342" mass="39200">MIKLWVFLRQLYYFILNTFHRIYFGSAYDYAEIPEKLEVSNVDKYVLAWYIPLILAFVTFGGIFLCNLSLDCPVTLNSLKLLFLGVLSTDLLIISFTLWPCVINHSVSSHQLYRTFTELSFPPVSNREGVVRLTGNLFHELLVLCWLTGREDIGRRVALLLSRVSVLGVAVYDENLGLIHTPRGFDPYVIACGVDWFALIVCIQMVRSIVARRCGLKTTRRVQKIITWSSFLYTDIDHFMNWSCALRVCLQIILASVEILQIDSRDELLSYHCLQWKRELHAILVTFIYTLPLADYVCALIFTKNWPPGRNQSNSRGAIEGTRNPVSYRTRGSTPPGEVSTR</sequence>
<evidence type="ECO:0000256" key="1">
    <source>
        <dbReference type="SAM" id="MobiDB-lite"/>
    </source>
</evidence>
<evidence type="ECO:0000256" key="2">
    <source>
        <dbReference type="SAM" id="Phobius"/>
    </source>
</evidence>
<reference evidence="3" key="1">
    <citation type="submission" date="2024-06" db="EMBL/GenBank/DDBJ databases">
        <authorList>
            <person name="Liu X."/>
            <person name="Lenzi L."/>
            <person name="Haldenby T S."/>
            <person name="Uol C."/>
        </authorList>
    </citation>
    <scope>NUCLEOTIDE SEQUENCE</scope>
</reference>
<dbReference type="AlphaFoldDB" id="A0AAV2T600"/>
<organism evidence="3 4">
    <name type="scientific">Calicophoron daubneyi</name>
    <name type="common">Rumen fluke</name>
    <name type="synonym">Paramphistomum daubneyi</name>
    <dbReference type="NCBI Taxonomy" id="300641"/>
    <lineage>
        <taxon>Eukaryota</taxon>
        <taxon>Metazoa</taxon>
        <taxon>Spiralia</taxon>
        <taxon>Lophotrochozoa</taxon>
        <taxon>Platyhelminthes</taxon>
        <taxon>Trematoda</taxon>
        <taxon>Digenea</taxon>
        <taxon>Plagiorchiida</taxon>
        <taxon>Pronocephalata</taxon>
        <taxon>Paramphistomoidea</taxon>
        <taxon>Paramphistomidae</taxon>
        <taxon>Calicophoron</taxon>
    </lineage>
</organism>
<feature type="transmembrane region" description="Helical" evidence="2">
    <location>
        <begin position="48"/>
        <end position="69"/>
    </location>
</feature>
<feature type="transmembrane region" description="Helical" evidence="2">
    <location>
        <begin position="81"/>
        <end position="99"/>
    </location>
</feature>
<dbReference type="EMBL" id="CAXLJL010000112">
    <property type="protein sequence ID" value="CAL5131868.1"/>
    <property type="molecule type" value="Genomic_DNA"/>
</dbReference>
<evidence type="ECO:0000313" key="3">
    <source>
        <dbReference type="EMBL" id="CAL5131868.1"/>
    </source>
</evidence>
<comment type="caution">
    <text evidence="3">The sequence shown here is derived from an EMBL/GenBank/DDBJ whole genome shotgun (WGS) entry which is preliminary data.</text>
</comment>
<name>A0AAV2T600_CALDB</name>